<evidence type="ECO:0000313" key="1">
    <source>
        <dbReference type="EMBL" id="QPS79194.1"/>
    </source>
</evidence>
<evidence type="ECO:0000313" key="4">
    <source>
        <dbReference type="Proteomes" id="UP000595064"/>
    </source>
</evidence>
<evidence type="ECO:0000313" key="2">
    <source>
        <dbReference type="EMBL" id="SDX82781.1"/>
    </source>
</evidence>
<dbReference type="AlphaFoldDB" id="A0A1H3EVI6"/>
<dbReference type="EMBL" id="CP065748">
    <property type="protein sequence ID" value="QPS79194.1"/>
    <property type="molecule type" value="Genomic_DNA"/>
</dbReference>
<dbReference type="RefSeq" id="WP_016449172.1">
    <property type="nucleotide sequence ID" value="NZ_CP065748.1"/>
</dbReference>
<accession>A0A1H3EVI6</accession>
<name>A0A1H3EVI6_9BURK</name>
<dbReference type="KEGG" id="dla:I6G47_19460"/>
<organism evidence="2 3">
    <name type="scientific">Delftia lacustris</name>
    <dbReference type="NCBI Taxonomy" id="558537"/>
    <lineage>
        <taxon>Bacteria</taxon>
        <taxon>Pseudomonadati</taxon>
        <taxon>Pseudomonadota</taxon>
        <taxon>Betaproteobacteria</taxon>
        <taxon>Burkholderiales</taxon>
        <taxon>Comamonadaceae</taxon>
        <taxon>Delftia</taxon>
    </lineage>
</organism>
<reference evidence="2 3" key="1">
    <citation type="submission" date="2016-10" db="EMBL/GenBank/DDBJ databases">
        <authorList>
            <person name="de Groot N.N."/>
        </authorList>
    </citation>
    <scope>NUCLEOTIDE SEQUENCE [LARGE SCALE GENOMIC DNA]</scope>
    <source>
        <strain evidence="2 3">LMG 24775</strain>
    </source>
</reference>
<dbReference type="Proteomes" id="UP000595064">
    <property type="component" value="Chromosome"/>
</dbReference>
<dbReference type="Proteomes" id="UP000183417">
    <property type="component" value="Unassembled WGS sequence"/>
</dbReference>
<keyword evidence="4" id="KW-1185">Reference proteome</keyword>
<gene>
    <name evidence="1" type="ORF">I6G47_19460</name>
    <name evidence="2" type="ORF">SAMN05421547_101387</name>
</gene>
<sequence>MLHVKIVKLSAQWKRREMVFGVDDGPKTDWLLAALEKTLGLSGVCWSKLGILK</sequence>
<proteinExistence type="predicted"/>
<dbReference type="EMBL" id="FNPE01000001">
    <property type="protein sequence ID" value="SDX82781.1"/>
    <property type="molecule type" value="Genomic_DNA"/>
</dbReference>
<dbReference type="GeneID" id="94695196"/>
<protein>
    <submittedName>
        <fullName evidence="2">Uncharacterized protein</fullName>
    </submittedName>
</protein>
<evidence type="ECO:0000313" key="3">
    <source>
        <dbReference type="Proteomes" id="UP000183417"/>
    </source>
</evidence>
<reference evidence="1 4" key="2">
    <citation type="submission" date="2020-12" db="EMBL/GenBank/DDBJ databases">
        <title>FDA dAtabase for Regulatory Grade micrObial Sequences (FDA-ARGOS): Supporting development and validation of Infectious Disease Dx tests.</title>
        <authorList>
            <person name="Sproer C."/>
            <person name="Gronow S."/>
            <person name="Severitt S."/>
            <person name="Schroder I."/>
            <person name="Tallon L."/>
            <person name="Sadzewicz L."/>
            <person name="Zhao X."/>
            <person name="Boylan J."/>
            <person name="Ott S."/>
            <person name="Bowen H."/>
            <person name="Vavikolanu K."/>
            <person name="Mehta A."/>
            <person name="Aluvathingal J."/>
            <person name="Nadendla S."/>
            <person name="Lowell S."/>
            <person name="Myers T."/>
            <person name="Yan Y."/>
            <person name="Sichtig H."/>
        </authorList>
    </citation>
    <scope>NUCLEOTIDE SEQUENCE [LARGE SCALE GENOMIC DNA]</scope>
    <source>
        <strain evidence="1 4">FDAARGOS_890</strain>
    </source>
</reference>